<dbReference type="Proteomes" id="UP000236248">
    <property type="component" value="Chromosome NCAV"/>
</dbReference>
<dbReference type="Gene3D" id="6.10.190.10">
    <property type="match status" value="1"/>
</dbReference>
<dbReference type="Gene3D" id="3.20.19.10">
    <property type="entry name" value="Aconitase, domain 4"/>
    <property type="match status" value="1"/>
</dbReference>
<dbReference type="EC" id="4.2.1.-" evidence="9"/>
<dbReference type="GeneID" id="41595497"/>
<dbReference type="NCBIfam" id="TIGR01341">
    <property type="entry name" value="aconitase_1"/>
    <property type="match status" value="1"/>
</dbReference>
<feature type="domain" description="Aconitase/3-isopropylmalate dehydratase large subunit alpha/beta/alpha" evidence="7">
    <location>
        <begin position="62"/>
        <end position="534"/>
    </location>
</feature>
<dbReference type="EC" id="4.2.1.3" evidence="9"/>
<evidence type="ECO:0000256" key="2">
    <source>
        <dbReference type="ARBA" id="ARBA00007185"/>
    </source>
</evidence>
<dbReference type="EMBL" id="LT981265">
    <property type="protein sequence ID" value="SPC34674.1"/>
    <property type="molecule type" value="Genomic_DNA"/>
</dbReference>
<dbReference type="RefSeq" id="WP_103286713.1">
    <property type="nucleotide sequence ID" value="NZ_LT981265.1"/>
</dbReference>
<dbReference type="InterPro" id="IPR015931">
    <property type="entry name" value="Acnase/IPM_dHydase_lsu_aba_1/3"/>
</dbReference>
<gene>
    <name evidence="9" type="primary">acoA</name>
    <name evidence="9" type="ORF">NCAV_1508</name>
</gene>
<comment type="similarity">
    <text evidence="2">Belongs to the aconitase/IPM isomerase family.</text>
</comment>
<dbReference type="AlphaFoldDB" id="A0A2K5AST7"/>
<dbReference type="PRINTS" id="PR00415">
    <property type="entry name" value="ACONITASE"/>
</dbReference>
<dbReference type="InterPro" id="IPR018136">
    <property type="entry name" value="Aconitase_4Fe-4S_BS"/>
</dbReference>
<dbReference type="InterPro" id="IPR044137">
    <property type="entry name" value="AcnA_IRP_Swivel"/>
</dbReference>
<keyword evidence="3" id="KW-0479">Metal-binding</keyword>
<dbReference type="InterPro" id="IPR006249">
    <property type="entry name" value="Aconitase/IRP2"/>
</dbReference>
<dbReference type="InterPro" id="IPR036008">
    <property type="entry name" value="Aconitase_4Fe-4S_dom"/>
</dbReference>
<dbReference type="PROSITE" id="PS00450">
    <property type="entry name" value="ACONITASE_1"/>
    <property type="match status" value="1"/>
</dbReference>
<keyword evidence="10" id="KW-1185">Reference proteome</keyword>
<dbReference type="SUPFAM" id="SSF53732">
    <property type="entry name" value="Aconitase iron-sulfur domain"/>
    <property type="match status" value="1"/>
</dbReference>
<proteinExistence type="inferred from homology"/>
<evidence type="ECO:0000256" key="5">
    <source>
        <dbReference type="ARBA" id="ARBA00023014"/>
    </source>
</evidence>
<sequence>MQINKLDVYGTSLRYYDVSKYSWMPYTIRIVMESIARNIDGKSITEDDLNTIIGWEPNNAVEVPFKPARVIMQDYTGVPALVDLALMREIVAEHGLDPKIINPLVPVDLVIDHSVQVDHWASNDALALNMRLELERNRERYEFLKWAEQAFKNFRLFPPGTGIIHQVNLEYIAKVAILDSSTIYFDTCLGMDSHTTMINGLGVLGWGVGGIEAEAAVLGQPVSIVPEVVGVKLYNQPREGITATDIVLTLTDVLRRHNVVDKFLEFFGDGLYSLSVPDRATIANMAPEYGATAALFPVDDETIKYLMLTGRDERHVDVVKAYYKAQGMYGSSNGDVHYSKIIEFDLSSVEPSIAGPSLPWERRTFKDVYDGILQLTKGRSASTLVRVDGEDHTLADGSIVIAAITSCTNTSNPYLMVAAALLAKKAYELGLRVPRYVKSSLAPGSRVVESYLARAGLLHYLELLGFNIVGYGCTTCIGNSGPLPAEISDAIRRNGLTVVAVLSGNRNFEGRIHPDVRANYLMSPPLVVAYALAGRIKDLSKEPLGYAKDGSAVYLRDVWPSSKEVEDLMSIISKDDFARYSTLGDLIPEWDRIKVKASNLYEWDDANTFIKRPPFLDDFDMAADRVKSIRDARALLILGDNVTTDHISPAGPISPDSDAGRYLISLGVNIARLNTFGARRGNWEVMVRGTFTGRIENKMLKHRGEVKKGGYTIHYPSNEVMSVYDAAMRYKREGVPLIVIAGKNYGAGSSRDWAAKGPKLLGVRAVIAESFERIHRSNLVEMGILPLQFMDGASADTLGIRGDETFDIMLDDLKPRKVVELVVHRSDGSVARARLLARIDTEMELRYYMAGGILHYVLSTLMNSLQ</sequence>
<dbReference type="InterPro" id="IPR001030">
    <property type="entry name" value="Acoase/IPM_deHydtase_lsu_aba"/>
</dbReference>
<dbReference type="PANTHER" id="PTHR11670">
    <property type="entry name" value="ACONITASE/IRON-RESPONSIVE ELEMENT FAMILY MEMBER"/>
    <property type="match status" value="1"/>
</dbReference>
<dbReference type="CDD" id="cd01580">
    <property type="entry name" value="AcnA_IRP_Swivel"/>
    <property type="match status" value="1"/>
</dbReference>
<dbReference type="InterPro" id="IPR000573">
    <property type="entry name" value="AconitaseA/IPMdHydase_ssu_swvl"/>
</dbReference>
<evidence type="ECO:0000256" key="6">
    <source>
        <dbReference type="ARBA" id="ARBA00023239"/>
    </source>
</evidence>
<evidence type="ECO:0000256" key="4">
    <source>
        <dbReference type="ARBA" id="ARBA00023004"/>
    </source>
</evidence>
<dbReference type="NCBIfam" id="NF009520">
    <property type="entry name" value="PRK12881.1"/>
    <property type="match status" value="1"/>
</dbReference>
<dbReference type="Pfam" id="PF00694">
    <property type="entry name" value="Aconitase_C"/>
    <property type="match status" value="1"/>
</dbReference>
<dbReference type="PROSITE" id="PS01244">
    <property type="entry name" value="ACONITASE_2"/>
    <property type="match status" value="1"/>
</dbReference>
<reference evidence="10" key="1">
    <citation type="submission" date="2018-01" db="EMBL/GenBank/DDBJ databases">
        <authorList>
            <person name="Kerou L M."/>
        </authorList>
    </citation>
    <scope>NUCLEOTIDE SEQUENCE [LARGE SCALE GENOMIC DNA]</scope>
    <source>
        <strain evidence="10">SCU2</strain>
    </source>
</reference>
<dbReference type="InterPro" id="IPR015928">
    <property type="entry name" value="Aconitase/3IPM_dehydase_swvl"/>
</dbReference>
<keyword evidence="4" id="KW-0408">Iron</keyword>
<keyword evidence="5" id="KW-0411">Iron-sulfur</keyword>
<dbReference type="FunFam" id="3.20.19.10:FF:000001">
    <property type="entry name" value="Aconitate hydratase"/>
    <property type="match status" value="1"/>
</dbReference>
<keyword evidence="6 9" id="KW-0456">Lyase</keyword>
<protein>
    <submittedName>
        <fullName evidence="9">Aconitate hydratase</fullName>
        <ecNumber evidence="9">4.2.1.-</ecNumber>
        <ecNumber evidence="9">4.2.1.3</ecNumber>
    </submittedName>
</protein>
<evidence type="ECO:0000256" key="1">
    <source>
        <dbReference type="ARBA" id="ARBA00001966"/>
    </source>
</evidence>
<evidence type="ECO:0000313" key="9">
    <source>
        <dbReference type="EMBL" id="SPC34674.1"/>
    </source>
</evidence>
<evidence type="ECO:0000256" key="3">
    <source>
        <dbReference type="ARBA" id="ARBA00022723"/>
    </source>
</evidence>
<comment type="cofactor">
    <cofactor evidence="1">
        <name>[4Fe-4S] cluster</name>
        <dbReference type="ChEBI" id="CHEBI:49883"/>
    </cofactor>
</comment>
<dbReference type="NCBIfam" id="NF006757">
    <property type="entry name" value="PRK09277.1"/>
    <property type="match status" value="1"/>
</dbReference>
<name>A0A2K5AST7_9ARCH</name>
<dbReference type="GO" id="GO:0046872">
    <property type="term" value="F:metal ion binding"/>
    <property type="evidence" value="ECO:0007669"/>
    <property type="project" value="UniProtKB-KW"/>
</dbReference>
<evidence type="ECO:0000259" key="8">
    <source>
        <dbReference type="Pfam" id="PF00694"/>
    </source>
</evidence>
<feature type="domain" description="Aconitase A/isopropylmalate dehydratase small subunit swivel" evidence="8">
    <location>
        <begin position="662"/>
        <end position="790"/>
    </location>
</feature>
<accession>A0A2K5AST7</accession>
<dbReference type="Gene3D" id="3.30.499.10">
    <property type="entry name" value="Aconitase, domain 3"/>
    <property type="match status" value="2"/>
</dbReference>
<evidence type="ECO:0000259" key="7">
    <source>
        <dbReference type="Pfam" id="PF00330"/>
    </source>
</evidence>
<dbReference type="KEGG" id="ncv:NCAV_1508"/>
<dbReference type="GO" id="GO:0003994">
    <property type="term" value="F:aconitate hydratase activity"/>
    <property type="evidence" value="ECO:0007669"/>
    <property type="project" value="UniProtKB-EC"/>
</dbReference>
<evidence type="ECO:0000313" key="10">
    <source>
        <dbReference type="Proteomes" id="UP000236248"/>
    </source>
</evidence>
<dbReference type="Pfam" id="PF00330">
    <property type="entry name" value="Aconitase"/>
    <property type="match status" value="1"/>
</dbReference>
<dbReference type="SUPFAM" id="SSF52016">
    <property type="entry name" value="LeuD/IlvD-like"/>
    <property type="match status" value="1"/>
</dbReference>
<organism evidence="9 10">
    <name type="scientific">Candidatus Nitrosocaldus cavascurensis</name>
    <dbReference type="NCBI Taxonomy" id="2058097"/>
    <lineage>
        <taxon>Archaea</taxon>
        <taxon>Nitrososphaerota</taxon>
        <taxon>Nitrososphaeria</taxon>
        <taxon>Candidatus Nitrosocaldales</taxon>
        <taxon>Candidatus Nitrosocaldaceae</taxon>
        <taxon>Candidatus Nitrosocaldus</taxon>
    </lineage>
</organism>
<dbReference type="GO" id="GO:0051536">
    <property type="term" value="F:iron-sulfur cluster binding"/>
    <property type="evidence" value="ECO:0007669"/>
    <property type="project" value="UniProtKB-KW"/>
</dbReference>